<dbReference type="EMBL" id="HBHK01008687">
    <property type="protein sequence ID" value="CAD9676332.1"/>
    <property type="molecule type" value="Transcribed_RNA"/>
</dbReference>
<sequence>MELALFGDAVSVPMHWYYDEQVLHEHYCPRGTLDGIVPVRQDVLHPNSWKYFSSVDPLDRDVHPFDLFHDKAGLFSQPGAHYHGMLEEGQVTLTCLLMIQLYNSVRLNNGNYDGCDYGKRYKQMLLVPGMHNDTYIESSHRTYFRRLSQSSQLIEPPGDHREDCLGGLVLALPLLAIKQEQIESLCTESKVYSADQWTGRAYSPGGHQGEIRAFSGDIWCMRGFWSGCPAMKHVTRTHGAWRLAWSTDILNCFVWHIRNTFTDLVQHAYMNLYSLWCICGKQGDEWRSEDAFIQDAKRIVKTCAAAALADNTRQLSCILRQNYICGPKWNR</sequence>
<dbReference type="AlphaFoldDB" id="A0A7S2RNV1"/>
<reference evidence="1" key="1">
    <citation type="submission" date="2021-01" db="EMBL/GenBank/DDBJ databases">
        <authorList>
            <person name="Corre E."/>
            <person name="Pelletier E."/>
            <person name="Niang G."/>
            <person name="Scheremetjew M."/>
            <person name="Finn R."/>
            <person name="Kale V."/>
            <person name="Holt S."/>
            <person name="Cochrane G."/>
            <person name="Meng A."/>
            <person name="Brown T."/>
            <person name="Cohen L."/>
        </authorList>
    </citation>
    <scope>NUCLEOTIDE SEQUENCE</scope>
    <source>
        <strain evidence="1">NY070348D</strain>
    </source>
</reference>
<evidence type="ECO:0000313" key="1">
    <source>
        <dbReference type="EMBL" id="CAD9676332.1"/>
    </source>
</evidence>
<proteinExistence type="predicted"/>
<protein>
    <submittedName>
        <fullName evidence="1">Uncharacterized protein</fullName>
    </submittedName>
</protein>
<gene>
    <name evidence="1" type="ORF">QSP1433_LOCUS5401</name>
</gene>
<accession>A0A7S2RNV1</accession>
<organism evidence="1">
    <name type="scientific">Mucochytrium quahogii</name>
    <dbReference type="NCBI Taxonomy" id="96639"/>
    <lineage>
        <taxon>Eukaryota</taxon>
        <taxon>Sar</taxon>
        <taxon>Stramenopiles</taxon>
        <taxon>Bigyra</taxon>
        <taxon>Labyrinthulomycetes</taxon>
        <taxon>Thraustochytrida</taxon>
        <taxon>Thraustochytriidae</taxon>
        <taxon>Mucochytrium</taxon>
    </lineage>
</organism>
<name>A0A7S2RNV1_9STRA</name>